<dbReference type="GO" id="GO:0016787">
    <property type="term" value="F:hydrolase activity"/>
    <property type="evidence" value="ECO:0007669"/>
    <property type="project" value="UniProtKB-UniRule"/>
</dbReference>
<dbReference type="InterPro" id="IPR027417">
    <property type="entry name" value="P-loop_NTPase"/>
</dbReference>
<dbReference type="Proteomes" id="UP001212841">
    <property type="component" value="Unassembled WGS sequence"/>
</dbReference>
<reference evidence="8" key="1">
    <citation type="submission" date="2020-05" db="EMBL/GenBank/DDBJ databases">
        <title>Phylogenomic resolution of chytrid fungi.</title>
        <authorList>
            <person name="Stajich J.E."/>
            <person name="Amses K."/>
            <person name="Simmons R."/>
            <person name="Seto K."/>
            <person name="Myers J."/>
            <person name="Bonds A."/>
            <person name="Quandt C.A."/>
            <person name="Barry K."/>
            <person name="Liu P."/>
            <person name="Grigoriev I."/>
            <person name="Longcore J.E."/>
            <person name="James T.Y."/>
        </authorList>
    </citation>
    <scope>NUCLEOTIDE SEQUENCE</scope>
    <source>
        <strain evidence="8">JEL0318</strain>
    </source>
</reference>
<evidence type="ECO:0000256" key="6">
    <source>
        <dbReference type="SAM" id="MobiDB-lite"/>
    </source>
</evidence>
<keyword evidence="9" id="KW-1185">Reference proteome</keyword>
<dbReference type="PANTHER" id="PTHR11070">
    <property type="entry name" value="UVRD / RECB / PCRA DNA HELICASE FAMILY MEMBER"/>
    <property type="match status" value="1"/>
</dbReference>
<comment type="caution">
    <text evidence="8">The sequence shown here is derived from an EMBL/GenBank/DDBJ whole genome shotgun (WGS) entry which is preliminary data.</text>
</comment>
<dbReference type="GO" id="GO:0000724">
    <property type="term" value="P:double-strand break repair via homologous recombination"/>
    <property type="evidence" value="ECO:0007669"/>
    <property type="project" value="TreeGrafter"/>
</dbReference>
<evidence type="ECO:0000256" key="5">
    <source>
        <dbReference type="PROSITE-ProRule" id="PRU00560"/>
    </source>
</evidence>
<evidence type="ECO:0000259" key="7">
    <source>
        <dbReference type="PROSITE" id="PS51198"/>
    </source>
</evidence>
<gene>
    <name evidence="8" type="ORF">HK097_002545</name>
</gene>
<dbReference type="GO" id="GO:0043138">
    <property type="term" value="F:3'-5' DNA helicase activity"/>
    <property type="evidence" value="ECO:0007669"/>
    <property type="project" value="TreeGrafter"/>
</dbReference>
<dbReference type="Pfam" id="PF00580">
    <property type="entry name" value="UvrD-helicase"/>
    <property type="match status" value="1"/>
</dbReference>
<dbReference type="GO" id="GO:0005524">
    <property type="term" value="F:ATP binding"/>
    <property type="evidence" value="ECO:0007669"/>
    <property type="project" value="UniProtKB-UniRule"/>
</dbReference>
<protein>
    <recommendedName>
        <fullName evidence="7">UvrD-like helicase ATP-binding domain-containing protein</fullName>
    </recommendedName>
</protein>
<dbReference type="Gene3D" id="3.40.50.300">
    <property type="entry name" value="P-loop containing nucleotide triphosphate hydrolases"/>
    <property type="match status" value="3"/>
</dbReference>
<evidence type="ECO:0000256" key="2">
    <source>
        <dbReference type="ARBA" id="ARBA00022801"/>
    </source>
</evidence>
<dbReference type="AlphaFoldDB" id="A0AAD5S5W1"/>
<evidence type="ECO:0000313" key="9">
    <source>
        <dbReference type="Proteomes" id="UP001212841"/>
    </source>
</evidence>
<dbReference type="SUPFAM" id="SSF52540">
    <property type="entry name" value="P-loop containing nucleoside triphosphate hydrolases"/>
    <property type="match status" value="1"/>
</dbReference>
<sequence>MSDYLRARRISTLSQPSHPIATPKTERCPKLLPWKTGVRSYTAEPALLEPEAQPYPSPAKLSWSSEQTHIFEEVANGTAKVLVVDAKAGSGKTTTLIESIAHIPRRPGQRETSVLLLAYNRSNADLLHLRVDRLKTTKNISYLRGTSTTFHSLGNSLLCKALGTKHHKVHIEDHKTRMILQVSDISPENFCDLSFYIEKLTAKAKLHGLVPKADGLDFRGGLMEDTYDKWQELINLYQIIPVHKREEYKEEEIIKWARYCLRESFVWAGLLFKNGSSYVMPEANVHQDVRALNTSRELGAARSALMGKFPRNRKGTYAQEVESTVVALKSGDFLLDFDEMLYFPIVCNLPVPKYDVIMVDEAQDMSEVRTAFVLRMAELQNSRVILYGDANQNIFQFAGCTSDFFDKLHKRASSSTTTSMETSDESLNFFPPNTTLKTLPLSVSYRCPKSVIQIARRIVPGIKPAANAIEGEIHSLGRDFNFTDLHDKDTMVVGRLTTELVNLAIYLWSIGIPCELAGRMVGKDLLELLRWSGVHNEQSISDLGEALMKKRAMVTRESLRASGGPLAIGEIEGLDDRIDTLMEIAKRQLWPGAKVWELRLIVEDLRDEVRRYRASLNYPTSSPPPIPDAPAEIHPSDPDEVPESRDQYFQLVLCTMHKARGLERDDVYILNDTSTMWNLTGHELFKSCSTNHIDSDMHWSDHAERNLRYIAATRAKRCLSFVDWDPKGRDGEFLNVERVNGKEERRRAWKKGWREGTFDGWAKDPRIREVGKQE</sequence>
<dbReference type="EMBL" id="JADGJD010001553">
    <property type="protein sequence ID" value="KAJ3040490.1"/>
    <property type="molecule type" value="Genomic_DNA"/>
</dbReference>
<evidence type="ECO:0000256" key="1">
    <source>
        <dbReference type="ARBA" id="ARBA00022741"/>
    </source>
</evidence>
<feature type="binding site" evidence="5">
    <location>
        <begin position="86"/>
        <end position="93"/>
    </location>
    <ligand>
        <name>ATP</name>
        <dbReference type="ChEBI" id="CHEBI:30616"/>
    </ligand>
</feature>
<dbReference type="PANTHER" id="PTHR11070:SF30">
    <property type="entry name" value="F-BOX DNA HELICASE 1"/>
    <property type="match status" value="1"/>
</dbReference>
<organism evidence="8 9">
    <name type="scientific">Rhizophlyctis rosea</name>
    <dbReference type="NCBI Taxonomy" id="64517"/>
    <lineage>
        <taxon>Eukaryota</taxon>
        <taxon>Fungi</taxon>
        <taxon>Fungi incertae sedis</taxon>
        <taxon>Chytridiomycota</taxon>
        <taxon>Chytridiomycota incertae sedis</taxon>
        <taxon>Chytridiomycetes</taxon>
        <taxon>Rhizophlyctidales</taxon>
        <taxon>Rhizophlyctidaceae</taxon>
        <taxon>Rhizophlyctis</taxon>
    </lineage>
</organism>
<feature type="domain" description="UvrD-like helicase ATP-binding" evidence="7">
    <location>
        <begin position="65"/>
        <end position="448"/>
    </location>
</feature>
<keyword evidence="1 5" id="KW-0547">Nucleotide-binding</keyword>
<dbReference type="GO" id="GO:0031297">
    <property type="term" value="P:replication fork processing"/>
    <property type="evidence" value="ECO:0007669"/>
    <property type="project" value="TreeGrafter"/>
</dbReference>
<name>A0AAD5S5W1_9FUNG</name>
<dbReference type="InterPro" id="IPR000212">
    <property type="entry name" value="DNA_helicase_UvrD/REP"/>
</dbReference>
<dbReference type="InterPro" id="IPR014016">
    <property type="entry name" value="UvrD-like_ATP-bd"/>
</dbReference>
<dbReference type="PROSITE" id="PS51198">
    <property type="entry name" value="UVRD_HELICASE_ATP_BIND"/>
    <property type="match status" value="1"/>
</dbReference>
<feature type="non-terminal residue" evidence="8">
    <location>
        <position position="1"/>
    </location>
</feature>
<keyword evidence="4 5" id="KW-0067">ATP-binding</keyword>
<keyword evidence="2 5" id="KW-0378">Hydrolase</keyword>
<keyword evidence="3 5" id="KW-0347">Helicase</keyword>
<proteinExistence type="predicted"/>
<dbReference type="GO" id="GO:0005634">
    <property type="term" value="C:nucleus"/>
    <property type="evidence" value="ECO:0007669"/>
    <property type="project" value="TreeGrafter"/>
</dbReference>
<evidence type="ECO:0000313" key="8">
    <source>
        <dbReference type="EMBL" id="KAJ3040490.1"/>
    </source>
</evidence>
<feature type="region of interest" description="Disordered" evidence="6">
    <location>
        <begin position="616"/>
        <end position="641"/>
    </location>
</feature>
<dbReference type="GO" id="GO:0003677">
    <property type="term" value="F:DNA binding"/>
    <property type="evidence" value="ECO:0007669"/>
    <property type="project" value="InterPro"/>
</dbReference>
<evidence type="ECO:0000256" key="4">
    <source>
        <dbReference type="ARBA" id="ARBA00022840"/>
    </source>
</evidence>
<accession>A0AAD5S5W1</accession>
<evidence type="ECO:0000256" key="3">
    <source>
        <dbReference type="ARBA" id="ARBA00022806"/>
    </source>
</evidence>